<dbReference type="PROSITE" id="PS51918">
    <property type="entry name" value="RADICAL_SAM"/>
    <property type="match status" value="1"/>
</dbReference>
<keyword evidence="5 9" id="KW-0479">Metal-binding</keyword>
<name>A0A1B3WCP5_9FIRM</name>
<dbReference type="SMART" id="SM00729">
    <property type="entry name" value="Elp3"/>
    <property type="match status" value="1"/>
</dbReference>
<reference evidence="12" key="1">
    <citation type="submission" date="2016-08" db="EMBL/GenBank/DDBJ databases">
        <authorList>
            <person name="Holder M.E."/>
            <person name="Ajami N.J."/>
            <person name="Petrosino J.F."/>
        </authorList>
    </citation>
    <scope>NUCLEOTIDE SEQUENCE [LARGE SCALE GENOMIC DNA]</scope>
    <source>
        <strain evidence="12">F0677</strain>
    </source>
</reference>
<comment type="similarity">
    <text evidence="1">Belongs to the anaerobic coproporphyrinogen-III oxidase family. HemW subfamily.</text>
</comment>
<dbReference type="SFLD" id="SFLDS00029">
    <property type="entry name" value="Radical_SAM"/>
    <property type="match status" value="1"/>
</dbReference>
<dbReference type="GO" id="GO:0051539">
    <property type="term" value="F:4 iron, 4 sulfur cluster binding"/>
    <property type="evidence" value="ECO:0007669"/>
    <property type="project" value="UniProtKB-UniRule"/>
</dbReference>
<dbReference type="InterPro" id="IPR013785">
    <property type="entry name" value="Aldolase_TIM"/>
</dbReference>
<organism evidence="11 12">
    <name type="scientific">Dialister pneumosintes</name>
    <dbReference type="NCBI Taxonomy" id="39950"/>
    <lineage>
        <taxon>Bacteria</taxon>
        <taxon>Bacillati</taxon>
        <taxon>Bacillota</taxon>
        <taxon>Negativicutes</taxon>
        <taxon>Veillonellales</taxon>
        <taxon>Veillonellaceae</taxon>
        <taxon>Dialister</taxon>
    </lineage>
</organism>
<dbReference type="InterPro" id="IPR007197">
    <property type="entry name" value="rSAM"/>
</dbReference>
<evidence type="ECO:0000259" key="10">
    <source>
        <dbReference type="PROSITE" id="PS51918"/>
    </source>
</evidence>
<gene>
    <name evidence="11" type="ORF">BCB69_01300</name>
</gene>
<dbReference type="InterPro" id="IPR006638">
    <property type="entry name" value="Elp3/MiaA/NifB-like_rSAM"/>
</dbReference>
<comment type="subcellular location">
    <subcellularLocation>
        <location evidence="9">Cytoplasm</location>
    </subcellularLocation>
</comment>
<evidence type="ECO:0000256" key="3">
    <source>
        <dbReference type="ARBA" id="ARBA00022617"/>
    </source>
</evidence>
<evidence type="ECO:0000256" key="8">
    <source>
        <dbReference type="ARBA" id="ARBA00023186"/>
    </source>
</evidence>
<evidence type="ECO:0000256" key="4">
    <source>
        <dbReference type="ARBA" id="ARBA00022691"/>
    </source>
</evidence>
<dbReference type="SUPFAM" id="SSF102114">
    <property type="entry name" value="Radical SAM enzymes"/>
    <property type="match status" value="1"/>
</dbReference>
<comment type="function">
    <text evidence="9">Probably acts as a heme chaperone, transferring heme to an unknown acceptor. Binds one molecule of heme per monomer, possibly covalently. Binds 1 [4Fe-4S] cluster. The cluster is coordinated with 3 cysteines and an exchangeable S-adenosyl-L-methionine.</text>
</comment>
<evidence type="ECO:0000256" key="5">
    <source>
        <dbReference type="ARBA" id="ARBA00022723"/>
    </source>
</evidence>
<dbReference type="GO" id="GO:0046872">
    <property type="term" value="F:metal ion binding"/>
    <property type="evidence" value="ECO:0007669"/>
    <property type="project" value="UniProtKB-UniRule"/>
</dbReference>
<dbReference type="InterPro" id="IPR058240">
    <property type="entry name" value="rSAM_sf"/>
</dbReference>
<feature type="domain" description="Radical SAM core" evidence="10">
    <location>
        <begin position="1"/>
        <end position="231"/>
    </location>
</feature>
<keyword evidence="4 9" id="KW-0949">S-adenosyl-L-methionine</keyword>
<dbReference type="KEGG" id="dpn:BCB69_01300"/>
<evidence type="ECO:0000256" key="6">
    <source>
        <dbReference type="ARBA" id="ARBA00023004"/>
    </source>
</evidence>
<dbReference type="PANTHER" id="PTHR13932:SF5">
    <property type="entry name" value="RADICAL S-ADENOSYL METHIONINE DOMAIN-CONTAINING PROTEIN 1, MITOCHONDRIAL"/>
    <property type="match status" value="1"/>
</dbReference>
<dbReference type="RefSeq" id="WP_022513705.1">
    <property type="nucleotide sequence ID" value="NZ_CP017037.1"/>
</dbReference>
<dbReference type="Gene3D" id="3.20.20.70">
    <property type="entry name" value="Aldolase class I"/>
    <property type="match status" value="1"/>
</dbReference>
<keyword evidence="7 9" id="KW-0411">Iron-sulfur</keyword>
<dbReference type="GO" id="GO:0004109">
    <property type="term" value="F:coproporphyrinogen oxidase activity"/>
    <property type="evidence" value="ECO:0007669"/>
    <property type="project" value="InterPro"/>
</dbReference>
<evidence type="ECO:0000256" key="7">
    <source>
        <dbReference type="ARBA" id="ARBA00023014"/>
    </source>
</evidence>
<sequence length="379" mass="44434">MKNNKTGVYIHIPFCQSRCGYCDFYSLTRREDDLYIEALCKEIELRSKEVRYVNCDTIYFGGGTPSLLSPKSIGKILSCLKKHFCIEKYAEITMEMNPIDMTEEYLLSIYQLGINRISVGVQTRDNHMLSFLGRNHSSASAAQSIKRAYQIGFHNISIDLMYELPGQTCIDFKNSLLWAVHLPITHLSVYSLIIEKGTRFWQLMERGLLQRPTESESWNMYQAMCRILPHYGFHRYEISSFARKNYESKHNLKYWYMDDYIGFGPSACSRLGTQRIEVVPGIRQYITELLKDRQPPMEIINLSESEDMEEYCFLHLRMKEGFDREDFYSRYGSYPETWYKKEIVILKDKNLLIEKDGHIQMTAKGAALGNFVFEKFLRS</sequence>
<evidence type="ECO:0000256" key="9">
    <source>
        <dbReference type="RuleBase" id="RU364116"/>
    </source>
</evidence>
<dbReference type="SFLD" id="SFLDG01065">
    <property type="entry name" value="anaerobic_coproporphyrinogen-I"/>
    <property type="match status" value="1"/>
</dbReference>
<keyword evidence="3 9" id="KW-0349">Heme</keyword>
<dbReference type="GO" id="GO:0005737">
    <property type="term" value="C:cytoplasm"/>
    <property type="evidence" value="ECO:0007669"/>
    <property type="project" value="UniProtKB-SubCell"/>
</dbReference>
<evidence type="ECO:0000313" key="12">
    <source>
        <dbReference type="Proteomes" id="UP000094757"/>
    </source>
</evidence>
<dbReference type="InterPro" id="IPR010723">
    <property type="entry name" value="HemN_C"/>
</dbReference>
<dbReference type="SFLD" id="SFLDF00288">
    <property type="entry name" value="HemN-like__clustered_with_nucl"/>
    <property type="match status" value="1"/>
</dbReference>
<dbReference type="STRING" id="39950.BCB69_01300"/>
<dbReference type="NCBIfam" id="TIGR00539">
    <property type="entry name" value="hemN_rel"/>
    <property type="match status" value="1"/>
</dbReference>
<keyword evidence="9" id="KW-0963">Cytoplasm</keyword>
<accession>A0A1B3WCP5</accession>
<dbReference type="AlphaFoldDB" id="A0A1B3WCP5"/>
<protein>
    <recommendedName>
        <fullName evidence="2 9">Heme chaperone HemW</fullName>
    </recommendedName>
</protein>
<dbReference type="InterPro" id="IPR004559">
    <property type="entry name" value="HemW-like"/>
</dbReference>
<keyword evidence="6 9" id="KW-0408">Iron</keyword>
<dbReference type="EMBL" id="CP017037">
    <property type="protein sequence ID" value="AOH38738.1"/>
    <property type="molecule type" value="Genomic_DNA"/>
</dbReference>
<proteinExistence type="inferred from homology"/>
<dbReference type="GO" id="GO:0006779">
    <property type="term" value="P:porphyrin-containing compound biosynthetic process"/>
    <property type="evidence" value="ECO:0007669"/>
    <property type="project" value="InterPro"/>
</dbReference>
<dbReference type="PANTHER" id="PTHR13932">
    <property type="entry name" value="COPROPORPHYRINIGEN III OXIDASE"/>
    <property type="match status" value="1"/>
</dbReference>
<keyword evidence="8 9" id="KW-0143">Chaperone</keyword>
<keyword evidence="9" id="KW-0004">4Fe-4S</keyword>
<evidence type="ECO:0000256" key="2">
    <source>
        <dbReference type="ARBA" id="ARBA00017228"/>
    </source>
</evidence>
<dbReference type="InterPro" id="IPR034505">
    <property type="entry name" value="Coproporphyrinogen-III_oxidase"/>
</dbReference>
<dbReference type="SFLD" id="SFLDF00562">
    <property type="entry name" value="HemN-like__clustered_with_heat"/>
    <property type="match status" value="1"/>
</dbReference>
<dbReference type="CDD" id="cd01335">
    <property type="entry name" value="Radical_SAM"/>
    <property type="match status" value="1"/>
</dbReference>
<dbReference type="Pfam" id="PF04055">
    <property type="entry name" value="Radical_SAM"/>
    <property type="match status" value="1"/>
</dbReference>
<evidence type="ECO:0000313" key="11">
    <source>
        <dbReference type="EMBL" id="AOH38738.1"/>
    </source>
</evidence>
<evidence type="ECO:0000256" key="1">
    <source>
        <dbReference type="ARBA" id="ARBA00006100"/>
    </source>
</evidence>
<dbReference type="Proteomes" id="UP000094757">
    <property type="component" value="Chromosome"/>
</dbReference>
<dbReference type="Pfam" id="PF06969">
    <property type="entry name" value="HemN_C"/>
    <property type="match status" value="1"/>
</dbReference>